<gene>
    <name evidence="1" type="ORF">SVXNc_0744</name>
</gene>
<reference evidence="1 2" key="1">
    <citation type="submission" date="2022-09" db="EMBL/GenBank/DDBJ databases">
        <title>Xylan utilization by haloarchaea-nanohaloarchaea associations.</title>
        <authorList>
            <person name="Yakimov M."/>
        </authorList>
    </citation>
    <scope>NUCLEOTIDE SEQUENCE [LARGE SCALE GENOMIC DNA]</scope>
    <source>
        <strain evidence="1 2">SVXNc</strain>
    </source>
</reference>
<organism evidence="1 2">
    <name type="scientific">Candidatus Nanohalococcus occultus</name>
    <dbReference type="NCBI Taxonomy" id="2978047"/>
    <lineage>
        <taxon>Archaea</taxon>
        <taxon>Candidatus Nanohalarchaeota</taxon>
        <taxon>Candidatus Nanohalarchaeota incertae sedis</taxon>
        <taxon>Candidatus Nanohalococcus</taxon>
    </lineage>
</organism>
<proteinExistence type="predicted"/>
<dbReference type="EMBL" id="CP104395">
    <property type="protein sequence ID" value="WEL19756.1"/>
    <property type="molecule type" value="Genomic_DNA"/>
</dbReference>
<accession>A0ABY8CEX5</accession>
<name>A0ABY8CEX5_9ARCH</name>
<keyword evidence="2" id="KW-1185">Reference proteome</keyword>
<evidence type="ECO:0000313" key="1">
    <source>
        <dbReference type="EMBL" id="WEL19756.1"/>
    </source>
</evidence>
<protein>
    <submittedName>
        <fullName evidence="1">Uncharacterized protein</fullName>
    </submittedName>
</protein>
<evidence type="ECO:0000313" key="2">
    <source>
        <dbReference type="Proteomes" id="UP001218034"/>
    </source>
</evidence>
<dbReference type="Proteomes" id="UP001218034">
    <property type="component" value="Chromosome"/>
</dbReference>
<dbReference type="GeneID" id="90590181"/>
<dbReference type="RefSeq" id="WP_347721588.1">
    <property type="nucleotide sequence ID" value="NZ_CP104395.1"/>
</dbReference>
<sequence length="160" mass="18589">MKVQVFPTENPEQLVENLEKRAETAELKDGKIEVETESYRFLEKVPGIEKFEAEGEEHMGLGGKPVETQVYAKIESKEDAVECLLATVEGYDLRILNTGRDWDLRKLKKFNPDIKHLKFDEPREEFGIEKALFEAEDLDEISVEMPEKEEVLKIYRELLT</sequence>